<keyword evidence="9" id="KW-1133">Transmembrane helix</keyword>
<dbReference type="InterPro" id="IPR001915">
    <property type="entry name" value="Peptidase_M48"/>
</dbReference>
<evidence type="ECO:0000256" key="8">
    <source>
        <dbReference type="RuleBase" id="RU003983"/>
    </source>
</evidence>
<sequence length="409" mass="44725">MPNLLLAYLAWTIAWHGFEFYLGRRQAASVRGHRDAVPAAFVASVPIADHRRAADYSLARLRFGEFAGAIDLAVSLVGLLWAFDAVAGLAAIWAPPSILRSLLILGVLWVCGSLIGLPIGAWRDLVLEQRFGFNRKSTGLFIRDALTSLGLTALIGGPVVAGILWAMRDLSGYWWVWVWAALTLVMFAAPTIHVRIVAPLFNRFTPLQGELADRIEGLLARCGFRSGGLFQMDASKRSSRGNAYFIGFGPTKRIVLFDTLLDKHDTDEIEAVVAHELGHFRHHHTLFGMLRGIVGLFVMLAVVGWLARQPWLLPGFGIRHADPALALLLAVLLAGAVSPLLGLLGNVVSRRHEFQADDFARRTVGAAPMISALTRLARDNASTLTPDRLFSLVHDTHPPVPVRVARLVA</sequence>
<keyword evidence="9" id="KW-0472">Membrane</keyword>
<protein>
    <submittedName>
        <fullName evidence="12">M48 family metallopeptidase</fullName>
    </submittedName>
</protein>
<keyword evidence="5 8" id="KW-0482">Metalloprotease</keyword>
<organism evidence="12 13">
    <name type="scientific">Lichenicola cladoniae</name>
    <dbReference type="NCBI Taxonomy" id="1484109"/>
    <lineage>
        <taxon>Bacteria</taxon>
        <taxon>Pseudomonadati</taxon>
        <taxon>Pseudomonadota</taxon>
        <taxon>Alphaproteobacteria</taxon>
        <taxon>Acetobacterales</taxon>
        <taxon>Acetobacteraceae</taxon>
        <taxon>Lichenicola</taxon>
    </lineage>
</organism>
<dbReference type="GO" id="GO:0004222">
    <property type="term" value="F:metalloendopeptidase activity"/>
    <property type="evidence" value="ECO:0007669"/>
    <property type="project" value="InterPro"/>
</dbReference>
<accession>A0A6M8HNC2</accession>
<evidence type="ECO:0000256" key="3">
    <source>
        <dbReference type="ARBA" id="ARBA00022801"/>
    </source>
</evidence>
<reference evidence="12 13" key="1">
    <citation type="journal article" date="2014" name="World J. Microbiol. Biotechnol.">
        <title>Biodiversity and physiological characteristics of Antarctic and Arctic lichens-associated bacteria.</title>
        <authorList>
            <person name="Lee Y.M."/>
            <person name="Kim E.H."/>
            <person name="Lee H.K."/>
            <person name="Hong S.G."/>
        </authorList>
    </citation>
    <scope>NUCLEOTIDE SEQUENCE [LARGE SCALE GENOMIC DNA]</scope>
    <source>
        <strain evidence="12 13">PAMC 26569</strain>
    </source>
</reference>
<feature type="transmembrane region" description="Helical" evidence="9">
    <location>
        <begin position="286"/>
        <end position="307"/>
    </location>
</feature>
<dbReference type="GO" id="GO:0071586">
    <property type="term" value="P:CAAX-box protein processing"/>
    <property type="evidence" value="ECO:0007669"/>
    <property type="project" value="InterPro"/>
</dbReference>
<dbReference type="Pfam" id="PF16491">
    <property type="entry name" value="Peptidase_M48_N"/>
    <property type="match status" value="1"/>
</dbReference>
<gene>
    <name evidence="12" type="ORF">HN018_07605</name>
</gene>
<dbReference type="EMBL" id="CP053708">
    <property type="protein sequence ID" value="QKE89929.1"/>
    <property type="molecule type" value="Genomic_DNA"/>
</dbReference>
<dbReference type="Pfam" id="PF01435">
    <property type="entry name" value="Peptidase_M48"/>
    <property type="match status" value="1"/>
</dbReference>
<feature type="binding site" evidence="7">
    <location>
        <position position="275"/>
    </location>
    <ligand>
        <name>Zn(2+)</name>
        <dbReference type="ChEBI" id="CHEBI:29105"/>
        <note>catalytic</note>
    </ligand>
</feature>
<evidence type="ECO:0000313" key="13">
    <source>
        <dbReference type="Proteomes" id="UP000500767"/>
    </source>
</evidence>
<evidence type="ECO:0000256" key="4">
    <source>
        <dbReference type="ARBA" id="ARBA00022833"/>
    </source>
</evidence>
<comment type="cofactor">
    <cofactor evidence="7 8">
        <name>Zn(2+)</name>
        <dbReference type="ChEBI" id="CHEBI:29105"/>
    </cofactor>
    <text evidence="7 8">Binds 1 zinc ion per subunit.</text>
</comment>
<evidence type="ECO:0000256" key="6">
    <source>
        <dbReference type="PIRSR" id="PIRSR627057-1"/>
    </source>
</evidence>
<comment type="similarity">
    <text evidence="8">Belongs to the peptidase M48 family.</text>
</comment>
<feature type="active site" description="Proton donor" evidence="6">
    <location>
        <position position="357"/>
    </location>
</feature>
<evidence type="ECO:0000256" key="5">
    <source>
        <dbReference type="ARBA" id="ARBA00023049"/>
    </source>
</evidence>
<keyword evidence="3 8" id="KW-0378">Hydrolase</keyword>
<dbReference type="GO" id="GO:0046872">
    <property type="term" value="F:metal ion binding"/>
    <property type="evidence" value="ECO:0007669"/>
    <property type="project" value="UniProtKB-KW"/>
</dbReference>
<feature type="domain" description="CAAX prenyl protease 1 N-terminal" evidence="11">
    <location>
        <begin position="28"/>
        <end position="203"/>
    </location>
</feature>
<dbReference type="RefSeq" id="WP_171834918.1">
    <property type="nucleotide sequence ID" value="NZ_CP053708.1"/>
</dbReference>
<feature type="transmembrane region" description="Helical" evidence="9">
    <location>
        <begin position="327"/>
        <end position="348"/>
    </location>
</feature>
<evidence type="ECO:0000313" key="12">
    <source>
        <dbReference type="EMBL" id="QKE89929.1"/>
    </source>
</evidence>
<dbReference type="CDD" id="cd07343">
    <property type="entry name" value="M48A_Zmpste24p_like"/>
    <property type="match status" value="1"/>
</dbReference>
<feature type="domain" description="Peptidase M48" evidence="10">
    <location>
        <begin position="208"/>
        <end position="407"/>
    </location>
</feature>
<feature type="transmembrane region" description="Helical" evidence="9">
    <location>
        <begin position="6"/>
        <end position="23"/>
    </location>
</feature>
<keyword evidence="13" id="KW-1185">Reference proteome</keyword>
<evidence type="ECO:0000259" key="11">
    <source>
        <dbReference type="Pfam" id="PF16491"/>
    </source>
</evidence>
<name>A0A6M8HNC2_9PROT</name>
<evidence type="ECO:0000256" key="2">
    <source>
        <dbReference type="ARBA" id="ARBA00022723"/>
    </source>
</evidence>
<keyword evidence="4 7" id="KW-0862">Zinc</keyword>
<dbReference type="Proteomes" id="UP000500767">
    <property type="component" value="Chromosome"/>
</dbReference>
<evidence type="ECO:0000256" key="1">
    <source>
        <dbReference type="ARBA" id="ARBA00022670"/>
    </source>
</evidence>
<dbReference type="PANTHER" id="PTHR10120">
    <property type="entry name" value="CAAX PRENYL PROTEASE 1"/>
    <property type="match status" value="1"/>
</dbReference>
<feature type="transmembrane region" description="Helical" evidence="9">
    <location>
        <begin position="66"/>
        <end position="92"/>
    </location>
</feature>
<evidence type="ECO:0000256" key="7">
    <source>
        <dbReference type="PIRSR" id="PIRSR627057-2"/>
    </source>
</evidence>
<feature type="transmembrane region" description="Helical" evidence="9">
    <location>
        <begin position="140"/>
        <end position="167"/>
    </location>
</feature>
<keyword evidence="1 8" id="KW-0645">Protease</keyword>
<dbReference type="KEGG" id="lck:HN018_07605"/>
<keyword evidence="9" id="KW-0812">Transmembrane</keyword>
<feature type="binding site" evidence="7">
    <location>
        <position position="353"/>
    </location>
    <ligand>
        <name>Zn(2+)</name>
        <dbReference type="ChEBI" id="CHEBI:29105"/>
        <note>catalytic</note>
    </ligand>
</feature>
<keyword evidence="2 7" id="KW-0479">Metal-binding</keyword>
<dbReference type="InterPro" id="IPR032456">
    <property type="entry name" value="Peptidase_M48_N"/>
</dbReference>
<evidence type="ECO:0000259" key="10">
    <source>
        <dbReference type="Pfam" id="PF01435"/>
    </source>
</evidence>
<feature type="active site" evidence="6">
    <location>
        <position position="276"/>
    </location>
</feature>
<proteinExistence type="inferred from homology"/>
<feature type="binding site" evidence="7">
    <location>
        <position position="279"/>
    </location>
    <ligand>
        <name>Zn(2+)</name>
        <dbReference type="ChEBI" id="CHEBI:29105"/>
        <note>catalytic</note>
    </ligand>
</feature>
<dbReference type="Gene3D" id="3.30.2010.10">
    <property type="entry name" value="Metalloproteases ('zincins'), catalytic domain"/>
    <property type="match status" value="1"/>
</dbReference>
<evidence type="ECO:0000256" key="9">
    <source>
        <dbReference type="SAM" id="Phobius"/>
    </source>
</evidence>
<dbReference type="InterPro" id="IPR027057">
    <property type="entry name" value="CAXX_Prtase_1"/>
</dbReference>
<dbReference type="AlphaFoldDB" id="A0A6M8HNC2"/>
<feature type="transmembrane region" description="Helical" evidence="9">
    <location>
        <begin position="173"/>
        <end position="194"/>
    </location>
</feature>
<feature type="transmembrane region" description="Helical" evidence="9">
    <location>
        <begin position="98"/>
        <end position="119"/>
    </location>
</feature>